<gene>
    <name evidence="2" type="ORF">KC685_04445</name>
</gene>
<dbReference type="SMART" id="SM00881">
    <property type="entry name" value="CoA_binding"/>
    <property type="match status" value="1"/>
</dbReference>
<dbReference type="AlphaFoldDB" id="A0A955I3I8"/>
<accession>A0A955I3I8</accession>
<evidence type="ECO:0000259" key="1">
    <source>
        <dbReference type="SMART" id="SM00881"/>
    </source>
</evidence>
<dbReference type="InterPro" id="IPR003781">
    <property type="entry name" value="CoA-bd"/>
</dbReference>
<dbReference type="InterPro" id="IPR036291">
    <property type="entry name" value="NAD(P)-bd_dom_sf"/>
</dbReference>
<dbReference type="Pfam" id="PF13380">
    <property type="entry name" value="CoA_binding_2"/>
    <property type="match status" value="1"/>
</dbReference>
<dbReference type="Gene3D" id="3.40.50.720">
    <property type="entry name" value="NAD(P)-binding Rossmann-like Domain"/>
    <property type="match status" value="1"/>
</dbReference>
<organism evidence="2 3">
    <name type="scientific">Candidatus Dojkabacteria bacterium</name>
    <dbReference type="NCBI Taxonomy" id="2099670"/>
    <lineage>
        <taxon>Bacteria</taxon>
        <taxon>Candidatus Dojkabacteria</taxon>
    </lineage>
</organism>
<dbReference type="Proteomes" id="UP000741282">
    <property type="component" value="Unassembled WGS sequence"/>
</dbReference>
<evidence type="ECO:0000313" key="2">
    <source>
        <dbReference type="EMBL" id="MCA9377142.1"/>
    </source>
</evidence>
<dbReference type="PANTHER" id="PTHR33303:SF2">
    <property type="entry name" value="COA-BINDING DOMAIN-CONTAINING PROTEIN"/>
    <property type="match status" value="1"/>
</dbReference>
<evidence type="ECO:0000313" key="3">
    <source>
        <dbReference type="Proteomes" id="UP000741282"/>
    </source>
</evidence>
<sequence length="121" mass="12976">MISKKLTYAIVGASNDVSKYGYKVLKNLKDSGFHVIPVNLKEDKILDLPVSHSLSEIEPKPDVVVTVVPPTVTMDIVKQVVDLGIGSVWMQPGSESDEAIAYCEENGVSVISGACIMSANL</sequence>
<proteinExistence type="predicted"/>
<reference evidence="2" key="1">
    <citation type="submission" date="2020-04" db="EMBL/GenBank/DDBJ databases">
        <authorList>
            <person name="Zhang T."/>
        </authorList>
    </citation>
    <scope>NUCLEOTIDE SEQUENCE</scope>
    <source>
        <strain evidence="2">HKST-UBA17</strain>
    </source>
</reference>
<dbReference type="SUPFAM" id="SSF51735">
    <property type="entry name" value="NAD(P)-binding Rossmann-fold domains"/>
    <property type="match status" value="1"/>
</dbReference>
<reference evidence="2" key="2">
    <citation type="journal article" date="2021" name="Microbiome">
        <title>Successional dynamics and alternative stable states in a saline activated sludge microbial community over 9 years.</title>
        <authorList>
            <person name="Wang Y."/>
            <person name="Ye J."/>
            <person name="Ju F."/>
            <person name="Liu L."/>
            <person name="Boyd J.A."/>
            <person name="Deng Y."/>
            <person name="Parks D.H."/>
            <person name="Jiang X."/>
            <person name="Yin X."/>
            <person name="Woodcroft B.J."/>
            <person name="Tyson G.W."/>
            <person name="Hugenholtz P."/>
            <person name="Polz M.F."/>
            <person name="Zhang T."/>
        </authorList>
    </citation>
    <scope>NUCLEOTIDE SEQUENCE</scope>
    <source>
        <strain evidence="2">HKST-UBA17</strain>
    </source>
</reference>
<dbReference type="EMBL" id="JAGQLN010000019">
    <property type="protein sequence ID" value="MCA9377142.1"/>
    <property type="molecule type" value="Genomic_DNA"/>
</dbReference>
<protein>
    <submittedName>
        <fullName evidence="2">CoA-binding protein</fullName>
    </submittedName>
</protein>
<name>A0A955I3I8_9BACT</name>
<comment type="caution">
    <text evidence="2">The sequence shown here is derived from an EMBL/GenBank/DDBJ whole genome shotgun (WGS) entry which is preliminary data.</text>
</comment>
<dbReference type="PANTHER" id="PTHR33303">
    <property type="entry name" value="CYTOPLASMIC PROTEIN-RELATED"/>
    <property type="match status" value="1"/>
</dbReference>
<feature type="domain" description="CoA-binding" evidence="1">
    <location>
        <begin position="1"/>
        <end position="94"/>
    </location>
</feature>